<evidence type="ECO:0000313" key="2">
    <source>
        <dbReference type="Proteomes" id="UP000223622"/>
    </source>
</evidence>
<reference evidence="1 2" key="1">
    <citation type="submission" date="2015-11" db="EMBL/GenBank/DDBJ databases">
        <title>Bacteriophages of Xanthomonas arboricola pv. juglandis: Characterization of two phages.</title>
        <authorList>
            <person name="Domotor D."/>
            <person name="Frank T."/>
            <person name="Rakhely G."/>
            <person name="Doffkay Z."/>
            <person name="Schneider G."/>
            <person name="Kovacs T."/>
        </authorList>
    </citation>
    <scope>NUCLEOTIDE SEQUENCE [LARGE SCALE GENOMIC DNA]</scope>
</reference>
<name>A0A1I9L2B5_9CAUD</name>
<organism evidence="1 2">
    <name type="scientific">Xanthomonas phage XAJ24</name>
    <dbReference type="NCBI Taxonomy" id="1775250"/>
    <lineage>
        <taxon>Viruses</taxon>
        <taxon>Duplodnaviria</taxon>
        <taxon>Heunggongvirae</taxon>
        <taxon>Uroviricota</taxon>
        <taxon>Caudoviricetes</taxon>
        <taxon>Autographivirales</taxon>
        <taxon>Autonotataviridae</taxon>
        <taxon>Gujervirinae</taxon>
        <taxon>Pradovirus</taxon>
        <taxon>Pradovirus XAJ24</taxon>
    </lineage>
</organism>
<keyword evidence="2" id="KW-1185">Reference proteome</keyword>
<proteinExistence type="predicted"/>
<protein>
    <submittedName>
        <fullName evidence="1">Internal virion protein</fullName>
    </submittedName>
</protein>
<dbReference type="RefSeq" id="YP_009785947.1">
    <property type="nucleotide sequence ID" value="NC_047762.1"/>
</dbReference>
<dbReference type="Gene3D" id="1.10.530.10">
    <property type="match status" value="1"/>
</dbReference>
<dbReference type="KEGG" id="vg:54976014"/>
<dbReference type="GeneID" id="54976014"/>
<dbReference type="EMBL" id="KU197013">
    <property type="protein sequence ID" value="AMW36102.1"/>
    <property type="molecule type" value="Genomic_DNA"/>
</dbReference>
<dbReference type="InterPro" id="IPR023346">
    <property type="entry name" value="Lysozyme-like_dom_sf"/>
</dbReference>
<evidence type="ECO:0000313" key="1">
    <source>
        <dbReference type="EMBL" id="AMW36102.1"/>
    </source>
</evidence>
<sequence length="1634" mass="176349">MALDLSGLTQDQQIAKAAAYAGVPESIVRGQWRVESGNGRARKDADGMIRSKAGAQGDFQIMPQTQATWEARNGRKYNMGNFQDSVELYADIMRENMQLAKGDVTKALRIYQGGTNTKAWGAENAAYAPAVTGGAAPAAQGVPNISTTAADMDAAWNGAGNMTTRTWSGASIPAAWTGEAIEGRNALASAAKEHIGKLRTGISELAMGEAAASGQTQQQAVAKAQAVRASDQVVPWWVRQEVDTLNTNARQALVDQTERALQQDREDEELRNSLTFTDKWGAAFDSGIGAAISNQLAREDTAIPEGWKYDPKEWEKSWMTADELEDIRDAAYSPNELAYVADRQAIRRHSMRIKDQQTGWSSFGYDLVAGFTDPGNWAVGGVTGLGAKTLGVGSAALIAEGRVGASLASAAAENAVGSVLTDATLAGMGERRTFGDFMTDAAFSTAIGTAMHIPGARSAASIRDRATMELSASNAAIYGEQWNADLRARAVADVGEANPVLLNNRVHQLAKAEMMDWVRAGMADVPDDFRLFARPDVEAAPATAGAASPTGQVARDFENVDPTTGKYNAEVGGGVDWNAAPDPQLSRAWKASGVRGNTDDILRYLESSKNVPEDFRAIANALKRGGHLNGLKVVPESELANWFPGQSSVAGGYHPALHEVAIRSSAHNPEVVLHELLHGATSRILNAGGEFKNQMQELLDHVNANLSEADRALMSKAMEGRVDQAAQGFLSNTNELLSYGLTNRDTQAVLRNISAPGAAAKQTAWEWLKDKIARVLGLSGQESALERLMSVVGSNLGTEIRSPQAASAQTRGMLVNSIFKSNRERKAFYTRSGLDKSVSDDAARVQIAEVMARAERFSGKYQIDAAKLGTIMQRFGLEATSTTLMSSQSPVARMMAITLLENPEGAAGRHSTAAMDRHGRFEVYMSTRPRQWEAAYRLWRAEERGIGAVKDFATGFKARGEFEYAVKLYRETRFNGGDMDVHPAIKDMAREIDRGYNRMAAEQRAAGTVGSQRLPEGEVEGYESRTWLGGTIAAAGPVRREGIRTALRDQFEVMGEMYGDDFLDKFATRYLERIEERAAGINRAPDNLYSDSQADTVRDTLRALSLNEEEIQKVMGKYSRGGAKHTKNRIDLDVTKQYEDADGKFRLMDYLDNRVMDNYRKYAGRVAGDIALAKHGIMGDAGINIVRQAMRLTGANDVELKAFEQVMSEFTGRVIGTGDPTVLANARLLTSAIQLGGAGINQAAEYSNGLAAVGASGVAEAIGIAPRMRGEIMRILKGEESGNDILTGFEFIGGRGFGLAGYDLHMFNSVDTQASMYGSERAGFLTQLVQKAAHANRILSGQRAVLAVQQRGFAEVLIGKGVKFLRDGAEADTALKDMGIDDVLLNRLRKTQDQVVTWGADGKLEAVDPRKVESLADRQAWLAFYNAINRGTSQILQDTFIGETGKWAHNGWLKMLFQHRTFSLVAQQKQLGRYVGNYGAWQTAGLIASAMAVAAPLQALRVASRVALMNDEDREKAIDENILSPLALGKATLNYVSATGMLNDVLDVGTGVAGGWYEYAADTQGPTWLKSLAGGQFGNRREVLGGQFAPSLGVINDFAQGVAGKPENLADVIPGGRNPVLIPLLKGAASHWEE</sequence>
<accession>A0A1I9L2B5</accession>
<dbReference type="SUPFAM" id="SSF53955">
    <property type="entry name" value="Lysozyme-like"/>
    <property type="match status" value="1"/>
</dbReference>
<dbReference type="Proteomes" id="UP000223622">
    <property type="component" value="Segment"/>
</dbReference>